<dbReference type="Gene3D" id="1.10.443.10">
    <property type="entry name" value="Intergrase catalytic core"/>
    <property type="match status" value="1"/>
</dbReference>
<dbReference type="InterPro" id="IPR010998">
    <property type="entry name" value="Integrase_recombinase_N"/>
</dbReference>
<evidence type="ECO:0000256" key="1">
    <source>
        <dbReference type="ARBA" id="ARBA00008857"/>
    </source>
</evidence>
<dbReference type="CDD" id="cd00796">
    <property type="entry name" value="INT_Rci_Hp1_C"/>
    <property type="match status" value="1"/>
</dbReference>
<keyword evidence="3" id="KW-0238">DNA-binding</keyword>
<evidence type="ECO:0000313" key="7">
    <source>
        <dbReference type="Proteomes" id="UP000501600"/>
    </source>
</evidence>
<dbReference type="GO" id="GO:0015074">
    <property type="term" value="P:DNA integration"/>
    <property type="evidence" value="ECO:0007669"/>
    <property type="project" value="UniProtKB-KW"/>
</dbReference>
<dbReference type="Gene3D" id="1.10.150.130">
    <property type="match status" value="1"/>
</dbReference>
<dbReference type="InterPro" id="IPR002104">
    <property type="entry name" value="Integrase_catalytic"/>
</dbReference>
<feature type="domain" description="Tyr recombinase" evidence="5">
    <location>
        <begin position="209"/>
        <end position="379"/>
    </location>
</feature>
<dbReference type="InterPro" id="IPR011010">
    <property type="entry name" value="DNA_brk_join_enz"/>
</dbReference>
<dbReference type="Pfam" id="PF14659">
    <property type="entry name" value="Phage_int_SAM_3"/>
    <property type="match status" value="1"/>
</dbReference>
<dbReference type="InterPro" id="IPR050808">
    <property type="entry name" value="Phage_Integrase"/>
</dbReference>
<dbReference type="PANTHER" id="PTHR30629">
    <property type="entry name" value="PROPHAGE INTEGRASE"/>
    <property type="match status" value="1"/>
</dbReference>
<keyword evidence="2" id="KW-0229">DNA integration</keyword>
<evidence type="ECO:0000256" key="4">
    <source>
        <dbReference type="ARBA" id="ARBA00023172"/>
    </source>
</evidence>
<keyword evidence="7" id="KW-1185">Reference proteome</keyword>
<dbReference type="PANTHER" id="PTHR30629:SF2">
    <property type="entry name" value="PROPHAGE INTEGRASE INTS-RELATED"/>
    <property type="match status" value="1"/>
</dbReference>
<dbReference type="PROSITE" id="PS51898">
    <property type="entry name" value="TYR_RECOMBINASE"/>
    <property type="match status" value="1"/>
</dbReference>
<dbReference type="KEGG" id="phao:HF685_14375"/>
<gene>
    <name evidence="6" type="ORF">HF685_14375</name>
</gene>
<dbReference type="Gene3D" id="3.30.160.390">
    <property type="entry name" value="Integrase, DNA-binding domain"/>
    <property type="match status" value="1"/>
</dbReference>
<keyword evidence="4" id="KW-0233">DNA recombination</keyword>
<dbReference type="InterPro" id="IPR025166">
    <property type="entry name" value="Integrase_DNA_bind_dom"/>
</dbReference>
<evidence type="ECO:0000313" key="6">
    <source>
        <dbReference type="EMBL" id="QJB70313.1"/>
    </source>
</evidence>
<reference evidence="6 7" key="1">
    <citation type="submission" date="2020-04" db="EMBL/GenBank/DDBJ databases">
        <title>Genome sequence for Sphingorhabdus sp. strain M1.</title>
        <authorList>
            <person name="Park S.-J."/>
        </authorList>
    </citation>
    <scope>NUCLEOTIDE SEQUENCE [LARGE SCALE GENOMIC DNA]</scope>
    <source>
        <strain evidence="6 7">JK6</strain>
    </source>
</reference>
<accession>A0A6H2DQQ6</accession>
<dbReference type="SUPFAM" id="SSF56349">
    <property type="entry name" value="DNA breaking-rejoining enzymes"/>
    <property type="match status" value="1"/>
</dbReference>
<evidence type="ECO:0000256" key="2">
    <source>
        <dbReference type="ARBA" id="ARBA00022908"/>
    </source>
</evidence>
<dbReference type="AlphaFoldDB" id="A0A6H2DQQ6"/>
<sequence>MTSYDLKRVIGEELARVENRFDKFGKPERKTVFDKVVPGFGVRKHASGRKVYILQMRISGRQRTVTIANAAVISETVAKDVARRLILRIELGMNPADEKKRSHDMPSYQQFLEYYWETSSPNWKPSTRKTQSFYRGKHLNKAFESKFLDEIEPADAIRWHAQLSRAAGPGAANRASEILRAMFNKAEQWGYLPENSNPFNAIRRNRGRKIERFLTPEEAARLGKALIEARKDEPMIATIIMLLALTGCRRGEIVNLKWSEVHGRRLKLKDSKTGPRIVWLGKDAQALIASIPRQKGEARVFPMEQKRPGGAVGCFWANFREEIGLKDVRLHDLRHNYASFAARGSETLPMIGKLLGHAAINSTQRYAHLDDATLLEASNRIGDVVGNNLFH</sequence>
<comment type="similarity">
    <text evidence="1">Belongs to the 'phage' integrase family.</text>
</comment>
<name>A0A6H2DQQ6_9SPHN</name>
<organism evidence="6 7">
    <name type="scientific">Parasphingorhabdus halotolerans</name>
    <dbReference type="NCBI Taxonomy" id="2725558"/>
    <lineage>
        <taxon>Bacteria</taxon>
        <taxon>Pseudomonadati</taxon>
        <taxon>Pseudomonadota</taxon>
        <taxon>Alphaproteobacteria</taxon>
        <taxon>Sphingomonadales</taxon>
        <taxon>Sphingomonadaceae</taxon>
        <taxon>Parasphingorhabdus</taxon>
    </lineage>
</organism>
<dbReference type="InterPro" id="IPR004107">
    <property type="entry name" value="Integrase_SAM-like_N"/>
</dbReference>
<evidence type="ECO:0000259" key="5">
    <source>
        <dbReference type="PROSITE" id="PS51898"/>
    </source>
</evidence>
<dbReference type="InterPro" id="IPR013762">
    <property type="entry name" value="Integrase-like_cat_sf"/>
</dbReference>
<dbReference type="Pfam" id="PF00589">
    <property type="entry name" value="Phage_integrase"/>
    <property type="match status" value="1"/>
</dbReference>
<dbReference type="Pfam" id="PF13356">
    <property type="entry name" value="Arm-DNA-bind_3"/>
    <property type="match status" value="1"/>
</dbReference>
<evidence type="ECO:0000256" key="3">
    <source>
        <dbReference type="ARBA" id="ARBA00023125"/>
    </source>
</evidence>
<dbReference type="InterPro" id="IPR038488">
    <property type="entry name" value="Integrase_DNA-bd_sf"/>
</dbReference>
<protein>
    <submittedName>
        <fullName evidence="6">Tyrosine-type recombinase/integrase</fullName>
    </submittedName>
</protein>
<dbReference type="EMBL" id="CP051217">
    <property type="protein sequence ID" value="QJB70313.1"/>
    <property type="molecule type" value="Genomic_DNA"/>
</dbReference>
<dbReference type="Proteomes" id="UP000501600">
    <property type="component" value="Chromosome"/>
</dbReference>
<proteinExistence type="inferred from homology"/>
<dbReference type="GO" id="GO:0003677">
    <property type="term" value="F:DNA binding"/>
    <property type="evidence" value="ECO:0007669"/>
    <property type="project" value="UniProtKB-KW"/>
</dbReference>
<dbReference type="RefSeq" id="WP_168820579.1">
    <property type="nucleotide sequence ID" value="NZ_CP051217.1"/>
</dbReference>
<dbReference type="GO" id="GO:0006310">
    <property type="term" value="P:DNA recombination"/>
    <property type="evidence" value="ECO:0007669"/>
    <property type="project" value="UniProtKB-KW"/>
</dbReference>